<dbReference type="Pfam" id="PF03732">
    <property type="entry name" value="Retrotrans_gag"/>
    <property type="match status" value="1"/>
</dbReference>
<evidence type="ECO:0000259" key="2">
    <source>
        <dbReference type="Pfam" id="PF03732"/>
    </source>
</evidence>
<name>A0AAE0CQ21_9ROSI</name>
<sequence>MKIEIWDVMKKELNDQFIPCNMSWLARESLKKLKQIDYMREYMIDFSSLILDIQNISEEDKLFNFMSGLQKWAHVELRRQGVKDISMAMVAGEGLIDFHLGGSASSSADKGKSIEGKFSKNKEKDWKTKADRKKENEKEVETTKRKDHVYSKFQGCFICNGPHRTRDCSMKDKVSALVCQEAEYYMDGKGVEIWLDACDGTSQWKEGSSFVGHR</sequence>
<reference evidence="3" key="1">
    <citation type="journal article" date="2023" name="Plant J.">
        <title>Genome sequences and population genomics provide insights into the demographic history, inbreeding, and mutation load of two 'living fossil' tree species of Dipteronia.</title>
        <authorList>
            <person name="Feng Y."/>
            <person name="Comes H.P."/>
            <person name="Chen J."/>
            <person name="Zhu S."/>
            <person name="Lu R."/>
            <person name="Zhang X."/>
            <person name="Li P."/>
            <person name="Qiu J."/>
            <person name="Olsen K.M."/>
            <person name="Qiu Y."/>
        </authorList>
    </citation>
    <scope>NUCLEOTIDE SEQUENCE</scope>
    <source>
        <strain evidence="3">KIB01</strain>
    </source>
</reference>
<comment type="caution">
    <text evidence="3">The sequence shown here is derived from an EMBL/GenBank/DDBJ whole genome shotgun (WGS) entry which is preliminary data.</text>
</comment>
<dbReference type="EMBL" id="JANJYI010000002">
    <property type="protein sequence ID" value="KAK2658693.1"/>
    <property type="molecule type" value="Genomic_DNA"/>
</dbReference>
<dbReference type="Proteomes" id="UP001280121">
    <property type="component" value="Unassembled WGS sequence"/>
</dbReference>
<dbReference type="AlphaFoldDB" id="A0AAE0CQ21"/>
<evidence type="ECO:0000313" key="4">
    <source>
        <dbReference type="Proteomes" id="UP001280121"/>
    </source>
</evidence>
<protein>
    <recommendedName>
        <fullName evidence="2">Retrotransposon gag domain-containing protein</fullName>
    </recommendedName>
</protein>
<evidence type="ECO:0000313" key="3">
    <source>
        <dbReference type="EMBL" id="KAK2658693.1"/>
    </source>
</evidence>
<gene>
    <name evidence="3" type="ORF">Ddye_005226</name>
</gene>
<accession>A0AAE0CQ21</accession>
<evidence type="ECO:0000256" key="1">
    <source>
        <dbReference type="SAM" id="MobiDB-lite"/>
    </source>
</evidence>
<keyword evidence="4" id="KW-1185">Reference proteome</keyword>
<feature type="region of interest" description="Disordered" evidence="1">
    <location>
        <begin position="125"/>
        <end position="144"/>
    </location>
</feature>
<dbReference type="InterPro" id="IPR005162">
    <property type="entry name" value="Retrotrans_gag_dom"/>
</dbReference>
<feature type="domain" description="Retrotransposon gag" evidence="2">
    <location>
        <begin position="3"/>
        <end position="70"/>
    </location>
</feature>
<organism evidence="3 4">
    <name type="scientific">Dipteronia dyeriana</name>
    <dbReference type="NCBI Taxonomy" id="168575"/>
    <lineage>
        <taxon>Eukaryota</taxon>
        <taxon>Viridiplantae</taxon>
        <taxon>Streptophyta</taxon>
        <taxon>Embryophyta</taxon>
        <taxon>Tracheophyta</taxon>
        <taxon>Spermatophyta</taxon>
        <taxon>Magnoliopsida</taxon>
        <taxon>eudicotyledons</taxon>
        <taxon>Gunneridae</taxon>
        <taxon>Pentapetalae</taxon>
        <taxon>rosids</taxon>
        <taxon>malvids</taxon>
        <taxon>Sapindales</taxon>
        <taxon>Sapindaceae</taxon>
        <taxon>Hippocastanoideae</taxon>
        <taxon>Acereae</taxon>
        <taxon>Dipteronia</taxon>
    </lineage>
</organism>
<proteinExistence type="predicted"/>